<dbReference type="InterPro" id="IPR051038">
    <property type="entry name" value="RMT2/GAMT_Mtase"/>
</dbReference>
<comment type="caution">
    <text evidence="3">The sequence shown here is derived from an EMBL/GenBank/DDBJ whole genome shotgun (WGS) entry which is preliminary data.</text>
</comment>
<dbReference type="GO" id="GO:0008757">
    <property type="term" value="F:S-adenosylmethionine-dependent methyltransferase activity"/>
    <property type="evidence" value="ECO:0007669"/>
    <property type="project" value="TreeGrafter"/>
</dbReference>
<dbReference type="EMBL" id="CAUJNA010001968">
    <property type="protein sequence ID" value="CAJ1389910.1"/>
    <property type="molecule type" value="Genomic_DNA"/>
</dbReference>
<evidence type="ECO:0000313" key="3">
    <source>
        <dbReference type="EMBL" id="CAJ1389910.1"/>
    </source>
</evidence>
<dbReference type="GO" id="GO:0006281">
    <property type="term" value="P:DNA repair"/>
    <property type="evidence" value="ECO:0007669"/>
    <property type="project" value="InterPro"/>
</dbReference>
<dbReference type="PANTHER" id="PTHR32379:SF1">
    <property type="entry name" value="GUANIDINOACETATE N-METHYLTRANSFERASE"/>
    <property type="match status" value="1"/>
</dbReference>
<feature type="compositionally biased region" description="Polar residues" evidence="1">
    <location>
        <begin position="478"/>
        <end position="487"/>
    </location>
</feature>
<dbReference type="InterPro" id="IPR029063">
    <property type="entry name" value="SAM-dependent_MTases_sf"/>
</dbReference>
<organism evidence="3 4">
    <name type="scientific">Effrenium voratum</name>
    <dbReference type="NCBI Taxonomy" id="2562239"/>
    <lineage>
        <taxon>Eukaryota</taxon>
        <taxon>Sar</taxon>
        <taxon>Alveolata</taxon>
        <taxon>Dinophyceae</taxon>
        <taxon>Suessiales</taxon>
        <taxon>Symbiodiniaceae</taxon>
        <taxon>Effrenium</taxon>
    </lineage>
</organism>
<feature type="domain" description="DNA polymerase Y-family little finger" evidence="2">
    <location>
        <begin position="391"/>
        <end position="480"/>
    </location>
</feature>
<dbReference type="Pfam" id="PF11799">
    <property type="entry name" value="IMS_C"/>
    <property type="match status" value="1"/>
</dbReference>
<gene>
    <name evidence="3" type="ORF">EVOR1521_LOCUS15440</name>
</gene>
<sequence length="594" mass="65265">MYAAPMQIAPSFGTPRVQRMHSHCVPAQTPKPVLRQVMSPASEVSRSLSRLLVAWQQAYRGLQSVAAGAPAESAVDSALSAMSAELKNWQLSHPPQNCQLLFCFPRARIGRELHQLLQQGVASSCKPRFMQCAARTASRLHEMALTPQEEKMWQMFTTFQVEDSEPGVLGSEESFGKHLHVRGTTGPIHLMQDWEWPYMFALADAGFQIAAQNVLQKGERKLRILEIGWGQGISGRRLMNNAEEAGLGLEVHYEVAELHPRVAADARREAAKRTQAEVRSVHVHEGPWQKILPSLPAESYDLIFYDPLNISPRYIGEKQLFEQWGLPTCIFEALQFYRLLAPGGVLVQYAISHRTSTVDLLRRQLQPLFRELRLTRLGVKGETLWLNAQGLDQVARQLSERLAACSFRASHLTLKLKIAIPGWVEPFKKGGHGQCEDVSRSTPLASSELAGLTRAAEELFDLLKPDPVRVRGIGLSTRGANSDASTRSPKKASGAASSGLARWLRKADAPVEQATAAAVQDQVEVVDLECSQEGQKSVACPVCAKLLPAGEVEAHVNSHFDDAPAQPPPAKRARGADRVCEVGGASDSECELIS</sequence>
<dbReference type="GO" id="GO:0005634">
    <property type="term" value="C:nucleus"/>
    <property type="evidence" value="ECO:0007669"/>
    <property type="project" value="TreeGrafter"/>
</dbReference>
<dbReference type="PANTHER" id="PTHR32379">
    <property type="entry name" value="GUANIDINOACETATE N-METHYLTRANSFERASE"/>
    <property type="match status" value="1"/>
</dbReference>
<evidence type="ECO:0000256" key="1">
    <source>
        <dbReference type="SAM" id="MobiDB-lite"/>
    </source>
</evidence>
<reference evidence="3" key="1">
    <citation type="submission" date="2023-08" db="EMBL/GenBank/DDBJ databases">
        <authorList>
            <person name="Chen Y."/>
            <person name="Shah S."/>
            <person name="Dougan E. K."/>
            <person name="Thang M."/>
            <person name="Chan C."/>
        </authorList>
    </citation>
    <scope>NUCLEOTIDE SEQUENCE</scope>
</reference>
<dbReference type="Proteomes" id="UP001178507">
    <property type="component" value="Unassembled WGS sequence"/>
</dbReference>
<dbReference type="Gene3D" id="3.40.50.150">
    <property type="entry name" value="Vaccinia Virus protein VP39"/>
    <property type="match status" value="1"/>
</dbReference>
<dbReference type="GO" id="GO:0003684">
    <property type="term" value="F:damaged DNA binding"/>
    <property type="evidence" value="ECO:0007669"/>
    <property type="project" value="InterPro"/>
</dbReference>
<evidence type="ECO:0000313" key="4">
    <source>
        <dbReference type="Proteomes" id="UP001178507"/>
    </source>
</evidence>
<feature type="region of interest" description="Disordered" evidence="1">
    <location>
        <begin position="474"/>
        <end position="497"/>
    </location>
</feature>
<accession>A0AA36INE6</accession>
<evidence type="ECO:0000259" key="2">
    <source>
        <dbReference type="Pfam" id="PF11799"/>
    </source>
</evidence>
<name>A0AA36INE6_9DINO</name>
<dbReference type="Gene3D" id="3.30.1490.100">
    <property type="entry name" value="DNA polymerase, Y-family, little finger domain"/>
    <property type="match status" value="1"/>
</dbReference>
<proteinExistence type="predicted"/>
<dbReference type="AlphaFoldDB" id="A0AA36INE6"/>
<dbReference type="GO" id="GO:0005737">
    <property type="term" value="C:cytoplasm"/>
    <property type="evidence" value="ECO:0007669"/>
    <property type="project" value="TreeGrafter"/>
</dbReference>
<dbReference type="CDD" id="cd02440">
    <property type="entry name" value="AdoMet_MTases"/>
    <property type="match status" value="1"/>
</dbReference>
<protein>
    <recommendedName>
        <fullName evidence="2">DNA polymerase Y-family little finger domain-containing protein</fullName>
    </recommendedName>
</protein>
<dbReference type="InterPro" id="IPR036775">
    <property type="entry name" value="DNA_pol_Y-fam_lit_finger_sf"/>
</dbReference>
<keyword evidence="4" id="KW-1185">Reference proteome</keyword>
<dbReference type="InterPro" id="IPR017961">
    <property type="entry name" value="DNA_pol_Y-fam_little_finger"/>
</dbReference>
<dbReference type="SUPFAM" id="SSF53335">
    <property type="entry name" value="S-adenosyl-L-methionine-dependent methyltransferases"/>
    <property type="match status" value="1"/>
</dbReference>